<dbReference type="GeneID" id="9686153"/>
<dbReference type="Proteomes" id="UP000001876">
    <property type="component" value="Unassembled WGS sequence"/>
</dbReference>
<dbReference type="EMBL" id="GG663742">
    <property type="protein sequence ID" value="EEH55485.1"/>
    <property type="molecule type" value="Genomic_DNA"/>
</dbReference>
<evidence type="ECO:0000313" key="2">
    <source>
        <dbReference type="Proteomes" id="UP000001876"/>
    </source>
</evidence>
<gene>
    <name evidence="1" type="ORF">MICPUCDRAFT_40998</name>
</gene>
<organism evidence="2">
    <name type="scientific">Micromonas pusilla (strain CCMP1545)</name>
    <name type="common">Picoplanktonic green alga</name>
    <dbReference type="NCBI Taxonomy" id="564608"/>
    <lineage>
        <taxon>Eukaryota</taxon>
        <taxon>Viridiplantae</taxon>
        <taxon>Chlorophyta</taxon>
        <taxon>Mamiellophyceae</taxon>
        <taxon>Mamiellales</taxon>
        <taxon>Mamiellaceae</taxon>
        <taxon>Micromonas</taxon>
    </lineage>
</organism>
<dbReference type="AlphaFoldDB" id="C1MXM1"/>
<dbReference type="RefSeq" id="XP_003060716.1">
    <property type="nucleotide sequence ID" value="XM_003060670.1"/>
</dbReference>
<dbReference type="KEGG" id="mpp:MICPUCDRAFT_40998"/>
<proteinExistence type="predicted"/>
<dbReference type="OMA" id="NCAPIDT"/>
<evidence type="ECO:0000313" key="1">
    <source>
        <dbReference type="EMBL" id="EEH55485.1"/>
    </source>
</evidence>
<accession>C1MXM1</accession>
<dbReference type="eggNOG" id="ENOG502S4CT">
    <property type="taxonomic scope" value="Eukaryota"/>
</dbReference>
<dbReference type="OrthoDB" id="496822at2759"/>
<sequence length="202" mass="22596">MTGVPFMKGPFSLPSKEAKEAEKKKRAAIARVKKWVEQHMPPEYLEDRKCVVDVSEVQCGDPNCAPIDTIVRLIFPNECGTVFGVPCEAHEVEEEDILSMMPPDEYFAKWAAGEKAEWPLPPEPPDPGEIPDVELRFKVGDRVQCCIARGPDGWAPGVVVSLWYRAPMWPTGQYAPYQIKLDGHDSLIFAPQDKDNCIKACP</sequence>
<keyword evidence="2" id="KW-1185">Reference proteome</keyword>
<reference evidence="1 2" key="1">
    <citation type="journal article" date="2009" name="Science">
        <title>Green evolution and dynamic adaptations revealed by genomes of the marine picoeukaryotes Micromonas.</title>
        <authorList>
            <person name="Worden A.Z."/>
            <person name="Lee J.H."/>
            <person name="Mock T."/>
            <person name="Rouze P."/>
            <person name="Simmons M.P."/>
            <person name="Aerts A.L."/>
            <person name="Allen A.E."/>
            <person name="Cuvelier M.L."/>
            <person name="Derelle E."/>
            <person name="Everett M.V."/>
            <person name="Foulon E."/>
            <person name="Grimwood J."/>
            <person name="Gundlach H."/>
            <person name="Henrissat B."/>
            <person name="Napoli C."/>
            <person name="McDonald S.M."/>
            <person name="Parker M.S."/>
            <person name="Rombauts S."/>
            <person name="Salamov A."/>
            <person name="Von Dassow P."/>
            <person name="Badger J.H."/>
            <person name="Coutinho P.M."/>
            <person name="Demir E."/>
            <person name="Dubchak I."/>
            <person name="Gentemann C."/>
            <person name="Eikrem W."/>
            <person name="Gready J.E."/>
            <person name="John U."/>
            <person name="Lanier W."/>
            <person name="Lindquist E.A."/>
            <person name="Lucas S."/>
            <person name="Mayer K.F."/>
            <person name="Moreau H."/>
            <person name="Not F."/>
            <person name="Otillar R."/>
            <person name="Panaud O."/>
            <person name="Pangilinan J."/>
            <person name="Paulsen I."/>
            <person name="Piegu B."/>
            <person name="Poliakov A."/>
            <person name="Robbens S."/>
            <person name="Schmutz J."/>
            <person name="Toulza E."/>
            <person name="Wyss T."/>
            <person name="Zelensky A."/>
            <person name="Zhou K."/>
            <person name="Armbrust E.V."/>
            <person name="Bhattacharya D."/>
            <person name="Goodenough U.W."/>
            <person name="Van de Peer Y."/>
            <person name="Grigoriev I.V."/>
        </authorList>
    </citation>
    <scope>NUCLEOTIDE SEQUENCE [LARGE SCALE GENOMIC DNA]</scope>
    <source>
        <strain evidence="1 2">CCMP1545</strain>
    </source>
</reference>
<name>C1MXM1_MICPC</name>
<protein>
    <submittedName>
        <fullName evidence="1">Predicted protein</fullName>
    </submittedName>
</protein>